<proteinExistence type="predicted"/>
<keyword evidence="4" id="KW-1185">Reference proteome</keyword>
<dbReference type="EMBL" id="JBHSKT010000005">
    <property type="protein sequence ID" value="MFC5271107.1"/>
    <property type="molecule type" value="Genomic_DNA"/>
</dbReference>
<dbReference type="InterPro" id="IPR051043">
    <property type="entry name" value="Sulfatase_Mod_Factor_Kinase"/>
</dbReference>
<dbReference type="InterPro" id="IPR005532">
    <property type="entry name" value="SUMF_dom"/>
</dbReference>
<keyword evidence="1" id="KW-0732">Signal</keyword>
<dbReference type="PANTHER" id="PTHR23150:SF19">
    <property type="entry name" value="FORMYLGLYCINE-GENERATING ENZYME"/>
    <property type="match status" value="1"/>
</dbReference>
<feature type="domain" description="Sulfatase-modifying factor enzyme-like" evidence="2">
    <location>
        <begin position="115"/>
        <end position="256"/>
    </location>
</feature>
<feature type="chain" id="PRO_5046517519" evidence="1">
    <location>
        <begin position="23"/>
        <end position="395"/>
    </location>
</feature>
<dbReference type="RefSeq" id="WP_378017473.1">
    <property type="nucleotide sequence ID" value="NZ_JBHSKT010000005.1"/>
</dbReference>
<evidence type="ECO:0000313" key="4">
    <source>
        <dbReference type="Proteomes" id="UP001596161"/>
    </source>
</evidence>
<reference evidence="4" key="1">
    <citation type="journal article" date="2019" name="Int. J. Syst. Evol. Microbiol.">
        <title>The Global Catalogue of Microorganisms (GCM) 10K type strain sequencing project: providing services to taxonomists for standard genome sequencing and annotation.</title>
        <authorList>
            <consortium name="The Broad Institute Genomics Platform"/>
            <consortium name="The Broad Institute Genome Sequencing Center for Infectious Disease"/>
            <person name="Wu L."/>
            <person name="Ma J."/>
        </authorList>
    </citation>
    <scope>NUCLEOTIDE SEQUENCE [LARGE SCALE GENOMIC DNA]</scope>
    <source>
        <strain evidence="4">KACC 12602</strain>
    </source>
</reference>
<dbReference type="SUPFAM" id="SSF56436">
    <property type="entry name" value="C-type lectin-like"/>
    <property type="match status" value="1"/>
</dbReference>
<gene>
    <name evidence="3" type="ORF">ACFPIB_10830</name>
</gene>
<dbReference type="Gene3D" id="3.90.1580.10">
    <property type="entry name" value="paralog of FGE (formylglycine-generating enzyme)"/>
    <property type="match status" value="1"/>
</dbReference>
<protein>
    <submittedName>
        <fullName evidence="3">Formylglycine-generating enzyme family protein</fullName>
    </submittedName>
</protein>
<feature type="domain" description="Sulfatase-modifying factor enzyme-like" evidence="2">
    <location>
        <begin position="327"/>
        <end position="388"/>
    </location>
</feature>
<dbReference type="InterPro" id="IPR042095">
    <property type="entry name" value="SUMF_sf"/>
</dbReference>
<dbReference type="Pfam" id="PF03781">
    <property type="entry name" value="FGE-sulfatase"/>
    <property type="match status" value="2"/>
</dbReference>
<name>A0ABW0E9N4_9BACT</name>
<dbReference type="PANTHER" id="PTHR23150">
    <property type="entry name" value="SULFATASE MODIFYING FACTOR 1, 2"/>
    <property type="match status" value="1"/>
</dbReference>
<dbReference type="PROSITE" id="PS51257">
    <property type="entry name" value="PROKAR_LIPOPROTEIN"/>
    <property type="match status" value="1"/>
</dbReference>
<organism evidence="3 4">
    <name type="scientific">Adhaeribacter terreus</name>
    <dbReference type="NCBI Taxonomy" id="529703"/>
    <lineage>
        <taxon>Bacteria</taxon>
        <taxon>Pseudomonadati</taxon>
        <taxon>Bacteroidota</taxon>
        <taxon>Cytophagia</taxon>
        <taxon>Cytophagales</taxon>
        <taxon>Hymenobacteraceae</taxon>
        <taxon>Adhaeribacter</taxon>
    </lineage>
</organism>
<evidence type="ECO:0000256" key="1">
    <source>
        <dbReference type="SAM" id="SignalP"/>
    </source>
</evidence>
<evidence type="ECO:0000259" key="2">
    <source>
        <dbReference type="Pfam" id="PF03781"/>
    </source>
</evidence>
<sequence>MYSRANLTLLFLLTLLQSCTLSQNPNSSHPADRSFLTDARYNQSERSFLIFKYRGYEENKVLKFTIKQLKPGKDFPDGIQQLENIRNLTKEKSPDLVGIPLYQNVPGSVFITRNLHCDEIEVSNIHWLEYLHYLKKDSSESVALKMQPKANLIKLVPQDFYAMDITGMIPEFPANEKKEWRFDTYLDHPGYRFFPVIGVSQEQAKAYCKWRSKFVTAQMHKQFPQTSSLNYNYRLPTEAEWEMIASTGFDKEKYPHALYPENIINIKLKVNPGAAGYLATKLPNPPPASQIKADIKKFNKTNSLTNPEAAFNTHRNLPYFLNLSTPFYVYAYPPNDFGIYNMIGNVAEMVAEEGIAKGGSWLEPLTNSKITDRKLYDKPAADIGFRCVCEVEKLK</sequence>
<dbReference type="Proteomes" id="UP001596161">
    <property type="component" value="Unassembled WGS sequence"/>
</dbReference>
<evidence type="ECO:0000313" key="3">
    <source>
        <dbReference type="EMBL" id="MFC5271107.1"/>
    </source>
</evidence>
<comment type="caution">
    <text evidence="3">The sequence shown here is derived from an EMBL/GenBank/DDBJ whole genome shotgun (WGS) entry which is preliminary data.</text>
</comment>
<accession>A0ABW0E9N4</accession>
<dbReference type="InterPro" id="IPR016187">
    <property type="entry name" value="CTDL_fold"/>
</dbReference>
<feature type="signal peptide" evidence="1">
    <location>
        <begin position="1"/>
        <end position="22"/>
    </location>
</feature>